<evidence type="ECO:0000313" key="1">
    <source>
        <dbReference type="EMBL" id="EME02153.1"/>
    </source>
</evidence>
<sequence length="52" mass="5912">MFPVLFRQNSTCPQYYTEQRQLHAELNDYADALVISSLRSSSASRRSAPPAH</sequence>
<proteinExistence type="predicted"/>
<dbReference type="EMBL" id="AOBS01000007">
    <property type="protein sequence ID" value="EME02153.1"/>
    <property type="molecule type" value="Genomic_DNA"/>
</dbReference>
<name>M2VQ85_STUST</name>
<organism evidence="1 2">
    <name type="scientific">Stutzerimonas stutzeri NF13</name>
    <dbReference type="NCBI Taxonomy" id="1212548"/>
    <lineage>
        <taxon>Bacteria</taxon>
        <taxon>Pseudomonadati</taxon>
        <taxon>Pseudomonadota</taxon>
        <taxon>Gammaproteobacteria</taxon>
        <taxon>Pseudomonadales</taxon>
        <taxon>Pseudomonadaceae</taxon>
        <taxon>Stutzerimonas</taxon>
    </lineage>
</organism>
<gene>
    <name evidence="1" type="ORF">B381_00645</name>
</gene>
<dbReference type="AlphaFoldDB" id="M2VQ85"/>
<accession>M2VQ85</accession>
<dbReference type="Proteomes" id="UP000011700">
    <property type="component" value="Unassembled WGS sequence"/>
</dbReference>
<evidence type="ECO:0000313" key="2">
    <source>
        <dbReference type="Proteomes" id="UP000011700"/>
    </source>
</evidence>
<protein>
    <submittedName>
        <fullName evidence="1">Uncharacterized protein</fullName>
    </submittedName>
</protein>
<reference evidence="1 2" key="1">
    <citation type="journal article" date="2013" name="Genome Announc.">
        <title>Draft Genome of Pseudomonas stutzeri Strain NF13, a Nitrogen Fixer Isolated from the Galapagos Rift Hydrothermal Vent.</title>
        <authorList>
            <person name="Pena A."/>
            <person name="Busquets A."/>
            <person name="Gomila M."/>
            <person name="Mayol J."/>
            <person name="Bosch R."/>
            <person name="Nogales B."/>
            <person name="Garcia-Valdes E."/>
            <person name="Bennasar A."/>
            <person name="Lalucat J."/>
        </authorList>
    </citation>
    <scope>NUCLEOTIDE SEQUENCE [LARGE SCALE GENOMIC DNA]</scope>
    <source>
        <strain evidence="1 2">NF13</strain>
    </source>
</reference>
<comment type="caution">
    <text evidence="1">The sequence shown here is derived from an EMBL/GenBank/DDBJ whole genome shotgun (WGS) entry which is preliminary data.</text>
</comment>